<dbReference type="RefSeq" id="XP_067712993.1">
    <property type="nucleotide sequence ID" value="XM_067856892.1"/>
</dbReference>
<keyword evidence="2" id="KW-1185">Reference proteome</keyword>
<comment type="caution">
    <text evidence="1">The sequence shown here is derived from an EMBL/GenBank/DDBJ whole genome shotgun (WGS) entry which is preliminary data.</text>
</comment>
<dbReference type="EMBL" id="BPLF01000001">
    <property type="protein sequence ID" value="GIX60922.1"/>
    <property type="molecule type" value="Genomic_DNA"/>
</dbReference>
<dbReference type="Proteomes" id="UP001497744">
    <property type="component" value="Unassembled WGS sequence"/>
</dbReference>
<reference evidence="1 2" key="1">
    <citation type="submission" date="2021-06" db="EMBL/GenBank/DDBJ databases">
        <title>Genome sequence of Babesia caballi.</title>
        <authorList>
            <person name="Yamagishi J."/>
            <person name="Kidaka T."/>
            <person name="Ochi A."/>
        </authorList>
    </citation>
    <scope>NUCLEOTIDE SEQUENCE [LARGE SCALE GENOMIC DNA]</scope>
    <source>
        <strain evidence="1">USDA-D6B2</strain>
    </source>
</reference>
<evidence type="ECO:0000313" key="1">
    <source>
        <dbReference type="EMBL" id="GIX60922.1"/>
    </source>
</evidence>
<evidence type="ECO:0000313" key="2">
    <source>
        <dbReference type="Proteomes" id="UP001497744"/>
    </source>
</evidence>
<name>A0AAV4LLE3_BABCB</name>
<accession>A0AAV4LLE3</accession>
<sequence>MHRRNNYGNYGTFDVESCAEECAIILLDISPDLYNTLFYLYFQVTPSFKRRGSGEWETQTCKKHFHSDNYLHEWLIGSQGISSSSSSNGTILSGGYRNEELSTKTGDDLHNILFSFVDGEGEETSFSKLIVTISLASDLTEASTAASVIWVVAFSKAVVRDTFVGKLTDPISTCISEACSNVLTNITLIAPEGSKGSNLIALCEGTVDYYTRNIKSDDFDACIEWLKDNLQEIIRNLQKMGAVCKDWDNNMLEYGKYAGPFPYGFMFGVAWKIGT</sequence>
<gene>
    <name evidence="1" type="ORF">BcabD6B2_03570</name>
</gene>
<dbReference type="AlphaFoldDB" id="A0AAV4LLE3"/>
<protein>
    <submittedName>
        <fullName evidence="1">Secreted antigen 1</fullName>
    </submittedName>
</protein>
<organism evidence="1 2">
    <name type="scientific">Babesia caballi</name>
    <dbReference type="NCBI Taxonomy" id="5871"/>
    <lineage>
        <taxon>Eukaryota</taxon>
        <taxon>Sar</taxon>
        <taxon>Alveolata</taxon>
        <taxon>Apicomplexa</taxon>
        <taxon>Aconoidasida</taxon>
        <taxon>Piroplasmida</taxon>
        <taxon>Babesiidae</taxon>
        <taxon>Babesia</taxon>
    </lineage>
</organism>
<dbReference type="GeneID" id="94192405"/>
<proteinExistence type="predicted"/>